<keyword evidence="2" id="KW-0808">Transferase</keyword>
<organism evidence="2 3">
    <name type="scientific">Prosthecobacter dejongeii</name>
    <dbReference type="NCBI Taxonomy" id="48465"/>
    <lineage>
        <taxon>Bacteria</taxon>
        <taxon>Pseudomonadati</taxon>
        <taxon>Verrucomicrobiota</taxon>
        <taxon>Verrucomicrobiia</taxon>
        <taxon>Verrucomicrobiales</taxon>
        <taxon>Verrucomicrobiaceae</taxon>
        <taxon>Prosthecobacter</taxon>
    </lineage>
</organism>
<feature type="domain" description="N-end rule aminoacyl transferase C-terminal" evidence="1">
    <location>
        <begin position="92"/>
        <end position="207"/>
    </location>
</feature>
<comment type="caution">
    <text evidence="2">The sequence shown here is derived from an EMBL/GenBank/DDBJ whole genome shotgun (WGS) entry which is preliminary data.</text>
</comment>
<dbReference type="GO" id="GO:0005737">
    <property type="term" value="C:cytoplasm"/>
    <property type="evidence" value="ECO:0007669"/>
    <property type="project" value="TreeGrafter"/>
</dbReference>
<dbReference type="EC" id="2.3.2.8" evidence="2"/>
<gene>
    <name evidence="2" type="ORF">HNQ64_001539</name>
</gene>
<dbReference type="EMBL" id="JACHIF010000002">
    <property type="protein sequence ID" value="MBB5037297.1"/>
    <property type="molecule type" value="Genomic_DNA"/>
</dbReference>
<proteinExistence type="predicted"/>
<dbReference type="Pfam" id="PF04377">
    <property type="entry name" value="ATE_C"/>
    <property type="match status" value="1"/>
</dbReference>
<dbReference type="InterPro" id="IPR016181">
    <property type="entry name" value="Acyl_CoA_acyltransferase"/>
</dbReference>
<name>A0A7W7YJL6_9BACT</name>
<dbReference type="RefSeq" id="WP_184207051.1">
    <property type="nucleotide sequence ID" value="NZ_JACHIF010000002.1"/>
</dbReference>
<evidence type="ECO:0000313" key="3">
    <source>
        <dbReference type="Proteomes" id="UP000534294"/>
    </source>
</evidence>
<evidence type="ECO:0000313" key="2">
    <source>
        <dbReference type="EMBL" id="MBB5037297.1"/>
    </source>
</evidence>
<dbReference type="InterPro" id="IPR030700">
    <property type="entry name" value="N-end_Aminoacyl_Trfase"/>
</dbReference>
<protein>
    <submittedName>
        <fullName evidence="2">Arginine-tRNA-protein transferase</fullName>
        <ecNumber evidence="2">2.3.2.8</ecNumber>
    </submittedName>
</protein>
<dbReference type="Proteomes" id="UP000534294">
    <property type="component" value="Unassembled WGS sequence"/>
</dbReference>
<dbReference type="InterPro" id="IPR007472">
    <property type="entry name" value="N-end_Aminoacyl_Trfase_C"/>
</dbReference>
<dbReference type="PANTHER" id="PTHR21367">
    <property type="entry name" value="ARGININE-TRNA-PROTEIN TRANSFERASE 1"/>
    <property type="match status" value="1"/>
</dbReference>
<keyword evidence="2" id="KW-0012">Acyltransferase</keyword>
<dbReference type="AlphaFoldDB" id="A0A7W7YJL6"/>
<accession>A0A7W7YJL6</accession>
<keyword evidence="3" id="KW-1185">Reference proteome</keyword>
<dbReference type="PANTHER" id="PTHR21367:SF1">
    <property type="entry name" value="ARGINYL-TRNA--PROTEIN TRANSFERASE 1"/>
    <property type="match status" value="1"/>
</dbReference>
<sequence length="223" mass="25562">MSPILNQAFHCPSVPAEVMDRLWEAGWRHFGPHFYRYSLSVDDGGVRTITPLRLDLAQFHASKSQRRVLRKNEDLRCEFLPATLSMQARMMFQRHKTRFKDNVPDDLDTFLSETPATTPCTCQECRIYLGQELIAISYLDIGQQATSAVYGLFEPEHSARSLGTLTLLKEIEHSQTLGCQYYYPGYATVEPSPYDYKKQLHGLEVLDWESGTWSPLPRSIPGR</sequence>
<dbReference type="GO" id="GO:0004057">
    <property type="term" value="F:arginyl-tRNA--protein transferase activity"/>
    <property type="evidence" value="ECO:0007669"/>
    <property type="project" value="UniProtKB-EC"/>
</dbReference>
<evidence type="ECO:0000259" key="1">
    <source>
        <dbReference type="Pfam" id="PF04377"/>
    </source>
</evidence>
<dbReference type="SUPFAM" id="SSF55729">
    <property type="entry name" value="Acyl-CoA N-acyltransferases (Nat)"/>
    <property type="match status" value="1"/>
</dbReference>
<reference evidence="2 3" key="1">
    <citation type="submission" date="2020-08" db="EMBL/GenBank/DDBJ databases">
        <title>Genomic Encyclopedia of Type Strains, Phase IV (KMG-IV): sequencing the most valuable type-strain genomes for metagenomic binning, comparative biology and taxonomic classification.</title>
        <authorList>
            <person name="Goeker M."/>
        </authorList>
    </citation>
    <scope>NUCLEOTIDE SEQUENCE [LARGE SCALE GENOMIC DNA]</scope>
    <source>
        <strain evidence="2 3">DSM 12251</strain>
    </source>
</reference>